<dbReference type="Pfam" id="PF07690">
    <property type="entry name" value="MFS_1"/>
    <property type="match status" value="1"/>
</dbReference>
<evidence type="ECO:0000313" key="10">
    <source>
        <dbReference type="Proteomes" id="UP000027195"/>
    </source>
</evidence>
<feature type="region of interest" description="Disordered" evidence="6">
    <location>
        <begin position="1"/>
        <end position="43"/>
    </location>
</feature>
<name>A0A067MDM0_BOTB1</name>
<evidence type="ECO:0000259" key="8">
    <source>
        <dbReference type="PROSITE" id="PS50850"/>
    </source>
</evidence>
<evidence type="ECO:0000256" key="7">
    <source>
        <dbReference type="SAM" id="Phobius"/>
    </source>
</evidence>
<dbReference type="InterPro" id="IPR036259">
    <property type="entry name" value="MFS_trans_sf"/>
</dbReference>
<feature type="compositionally biased region" description="Polar residues" evidence="6">
    <location>
        <begin position="1"/>
        <end position="26"/>
    </location>
</feature>
<dbReference type="Proteomes" id="UP000027195">
    <property type="component" value="Unassembled WGS sequence"/>
</dbReference>
<dbReference type="GO" id="GO:0022857">
    <property type="term" value="F:transmembrane transporter activity"/>
    <property type="evidence" value="ECO:0007669"/>
    <property type="project" value="InterPro"/>
</dbReference>
<feature type="transmembrane region" description="Helical" evidence="7">
    <location>
        <begin position="90"/>
        <end position="110"/>
    </location>
</feature>
<keyword evidence="4 7" id="KW-1133">Transmembrane helix</keyword>
<keyword evidence="3 7" id="KW-0812">Transmembrane</keyword>
<dbReference type="AlphaFoldDB" id="A0A067MDM0"/>
<evidence type="ECO:0000256" key="6">
    <source>
        <dbReference type="SAM" id="MobiDB-lite"/>
    </source>
</evidence>
<dbReference type="EMBL" id="KL198042">
    <property type="protein sequence ID" value="KDQ13664.1"/>
    <property type="molecule type" value="Genomic_DNA"/>
</dbReference>
<evidence type="ECO:0000256" key="3">
    <source>
        <dbReference type="ARBA" id="ARBA00022692"/>
    </source>
</evidence>
<dbReference type="InterPro" id="IPR011701">
    <property type="entry name" value="MFS"/>
</dbReference>
<evidence type="ECO:0000256" key="2">
    <source>
        <dbReference type="ARBA" id="ARBA00022448"/>
    </source>
</evidence>
<feature type="transmembrane region" description="Helical" evidence="7">
    <location>
        <begin position="500"/>
        <end position="522"/>
    </location>
</feature>
<dbReference type="InterPro" id="IPR020846">
    <property type="entry name" value="MFS_dom"/>
</dbReference>
<dbReference type="PANTHER" id="PTHR23502:SF51">
    <property type="entry name" value="QUINIDINE RESISTANCE PROTEIN 1-RELATED"/>
    <property type="match status" value="1"/>
</dbReference>
<sequence>MSLEPSSTKKSVPDSSPLGTPANSPTCAHPGTSTTASGPTTKAREDVFSRRQKRFIVFLISMVGLFSPLASNIYIPALPLITKALNTTEGLINLTITIYLVFQGLSPTFWASLADSYGRRRFYIGTMTVFIAACIGLGETNSLAPMLVLRAIQACGASSVISIGAGIVGDISTPAERGSYMGWYGVGNFIGPCVGPVLGGVLAQTLGYHSVFWFLAISGGVATLFLFVFLPETHPSITGDGSILPAKSHLSMVQLLFYRDRRAKEIGDVEKDDQSALERMRAWEATKPPRRKLNFLTPFKYLIEWDIFLVCAMSSFIYAAYYALLTTQPQLFSDIYHLTELQIGLTFIPGGVGGLIGTVLGGKVVDYYYRYYARLEVAKGRTPSNRDEPNGTTENLERGNPGAELEDGTRPSTAASKLAAKAAPSLHFPIEKARLRAMPAYLFVFCASIVSYGWVVKQRVHLAVPLIFQFINAYCLTGVFAIVNTLLVDLCPGSSASVTATLNVARCTLGAAATAVVSYILAACGAGWTFVIFAALCIVVCTPSIWAVGRWGSKQRAKRARAAQK</sequence>
<dbReference type="GO" id="GO:0005886">
    <property type="term" value="C:plasma membrane"/>
    <property type="evidence" value="ECO:0007669"/>
    <property type="project" value="TreeGrafter"/>
</dbReference>
<feature type="transmembrane region" description="Helical" evidence="7">
    <location>
        <begin position="343"/>
        <end position="365"/>
    </location>
</feature>
<feature type="transmembrane region" description="Helical" evidence="7">
    <location>
        <begin position="122"/>
        <end position="138"/>
    </location>
</feature>
<feature type="transmembrane region" description="Helical" evidence="7">
    <location>
        <begin position="528"/>
        <end position="549"/>
    </location>
</feature>
<keyword evidence="10" id="KW-1185">Reference proteome</keyword>
<evidence type="ECO:0000256" key="4">
    <source>
        <dbReference type="ARBA" id="ARBA00022989"/>
    </source>
</evidence>
<dbReference type="SUPFAM" id="SSF103473">
    <property type="entry name" value="MFS general substrate transporter"/>
    <property type="match status" value="2"/>
</dbReference>
<feature type="transmembrane region" description="Helical" evidence="7">
    <location>
        <begin position="301"/>
        <end position="323"/>
    </location>
</feature>
<dbReference type="Gene3D" id="1.20.1250.20">
    <property type="entry name" value="MFS general substrate transporter like domains"/>
    <property type="match status" value="1"/>
</dbReference>
<dbReference type="PROSITE" id="PS50850">
    <property type="entry name" value="MFS"/>
    <property type="match status" value="1"/>
</dbReference>
<dbReference type="FunFam" id="1.20.1720.10:FF:000009">
    <property type="entry name" value="MFS multidrug transporter"/>
    <property type="match status" value="1"/>
</dbReference>
<feature type="transmembrane region" description="Helical" evidence="7">
    <location>
        <begin position="438"/>
        <end position="455"/>
    </location>
</feature>
<comment type="subcellular location">
    <subcellularLocation>
        <location evidence="1">Membrane</location>
        <topology evidence="1">Multi-pass membrane protein</topology>
    </subcellularLocation>
</comment>
<dbReference type="CDD" id="cd17323">
    <property type="entry name" value="MFS_Tpo1_MDR_like"/>
    <property type="match status" value="1"/>
</dbReference>
<accession>A0A067MDM0</accession>
<dbReference type="HOGENOM" id="CLU_008455_8_4_1"/>
<dbReference type="PANTHER" id="PTHR23502">
    <property type="entry name" value="MAJOR FACILITATOR SUPERFAMILY"/>
    <property type="match status" value="1"/>
</dbReference>
<evidence type="ECO:0000313" key="9">
    <source>
        <dbReference type="EMBL" id="KDQ13664.1"/>
    </source>
</evidence>
<keyword evidence="5 7" id="KW-0472">Membrane</keyword>
<organism evidence="9 10">
    <name type="scientific">Botryobasidium botryosum (strain FD-172 SS1)</name>
    <dbReference type="NCBI Taxonomy" id="930990"/>
    <lineage>
        <taxon>Eukaryota</taxon>
        <taxon>Fungi</taxon>
        <taxon>Dikarya</taxon>
        <taxon>Basidiomycota</taxon>
        <taxon>Agaricomycotina</taxon>
        <taxon>Agaricomycetes</taxon>
        <taxon>Cantharellales</taxon>
        <taxon>Botryobasidiaceae</taxon>
        <taxon>Botryobasidium</taxon>
    </lineage>
</organism>
<keyword evidence="2" id="KW-0813">Transport</keyword>
<feature type="transmembrane region" description="Helical" evidence="7">
    <location>
        <begin position="180"/>
        <end position="199"/>
    </location>
</feature>
<evidence type="ECO:0000256" key="1">
    <source>
        <dbReference type="ARBA" id="ARBA00004141"/>
    </source>
</evidence>
<evidence type="ECO:0000256" key="5">
    <source>
        <dbReference type="ARBA" id="ARBA00023136"/>
    </source>
</evidence>
<feature type="transmembrane region" description="Helical" evidence="7">
    <location>
        <begin position="144"/>
        <end position="168"/>
    </location>
</feature>
<feature type="domain" description="Major facilitator superfamily (MFS) profile" evidence="8">
    <location>
        <begin position="56"/>
        <end position="552"/>
    </location>
</feature>
<dbReference type="STRING" id="930990.A0A067MDM0"/>
<feature type="transmembrane region" description="Helical" evidence="7">
    <location>
        <begin position="55"/>
        <end position="75"/>
    </location>
</feature>
<dbReference type="InParanoid" id="A0A067MDM0"/>
<dbReference type="OrthoDB" id="440553at2759"/>
<gene>
    <name evidence="9" type="ORF">BOTBODRAFT_55911</name>
</gene>
<feature type="region of interest" description="Disordered" evidence="6">
    <location>
        <begin position="381"/>
        <end position="410"/>
    </location>
</feature>
<reference evidence="10" key="1">
    <citation type="journal article" date="2014" name="Proc. Natl. Acad. Sci. U.S.A.">
        <title>Extensive sampling of basidiomycete genomes demonstrates inadequacy of the white-rot/brown-rot paradigm for wood decay fungi.</title>
        <authorList>
            <person name="Riley R."/>
            <person name="Salamov A.A."/>
            <person name="Brown D.W."/>
            <person name="Nagy L.G."/>
            <person name="Floudas D."/>
            <person name="Held B.W."/>
            <person name="Levasseur A."/>
            <person name="Lombard V."/>
            <person name="Morin E."/>
            <person name="Otillar R."/>
            <person name="Lindquist E.A."/>
            <person name="Sun H."/>
            <person name="LaButti K.M."/>
            <person name="Schmutz J."/>
            <person name="Jabbour D."/>
            <person name="Luo H."/>
            <person name="Baker S.E."/>
            <person name="Pisabarro A.G."/>
            <person name="Walton J.D."/>
            <person name="Blanchette R.A."/>
            <person name="Henrissat B."/>
            <person name="Martin F."/>
            <person name="Cullen D."/>
            <person name="Hibbett D.S."/>
            <person name="Grigoriev I.V."/>
        </authorList>
    </citation>
    <scope>NUCLEOTIDE SEQUENCE [LARGE SCALE GENOMIC DNA]</scope>
    <source>
        <strain evidence="10">FD-172 SS1</strain>
    </source>
</reference>
<dbReference type="Gene3D" id="1.20.1720.10">
    <property type="entry name" value="Multidrug resistance protein D"/>
    <property type="match status" value="1"/>
</dbReference>
<protein>
    <recommendedName>
        <fullName evidence="8">Major facilitator superfamily (MFS) profile domain-containing protein</fullName>
    </recommendedName>
</protein>
<feature type="compositionally biased region" description="Low complexity" evidence="6">
    <location>
        <begin position="30"/>
        <end position="41"/>
    </location>
</feature>
<proteinExistence type="predicted"/>
<feature type="transmembrane region" description="Helical" evidence="7">
    <location>
        <begin position="211"/>
        <end position="230"/>
    </location>
</feature>
<feature type="transmembrane region" description="Helical" evidence="7">
    <location>
        <begin position="467"/>
        <end position="488"/>
    </location>
</feature>